<proteinExistence type="predicted"/>
<protein>
    <submittedName>
        <fullName evidence="1">Uncharacterized protein</fullName>
    </submittedName>
</protein>
<name>A0A0F9IY75_9ZZZZ</name>
<dbReference type="AlphaFoldDB" id="A0A0F9IY75"/>
<gene>
    <name evidence="1" type="ORF">LCGC14_1822560</name>
</gene>
<evidence type="ECO:0000313" key="1">
    <source>
        <dbReference type="EMBL" id="KKL98630.1"/>
    </source>
</evidence>
<sequence>MNNTFSFTAVLKDGTQKEFKSGEEIRSCYNRKEIFRVYLNKDNRRYPVYLDEIFFTRVNHGHLVHGAIG</sequence>
<accession>A0A0F9IY75</accession>
<organism evidence="1">
    <name type="scientific">marine sediment metagenome</name>
    <dbReference type="NCBI Taxonomy" id="412755"/>
    <lineage>
        <taxon>unclassified sequences</taxon>
        <taxon>metagenomes</taxon>
        <taxon>ecological metagenomes</taxon>
    </lineage>
</organism>
<reference evidence="1" key="1">
    <citation type="journal article" date="2015" name="Nature">
        <title>Complex archaea that bridge the gap between prokaryotes and eukaryotes.</title>
        <authorList>
            <person name="Spang A."/>
            <person name="Saw J.H."/>
            <person name="Jorgensen S.L."/>
            <person name="Zaremba-Niedzwiedzka K."/>
            <person name="Martijn J."/>
            <person name="Lind A.E."/>
            <person name="van Eijk R."/>
            <person name="Schleper C."/>
            <person name="Guy L."/>
            <person name="Ettema T.J."/>
        </authorList>
    </citation>
    <scope>NUCLEOTIDE SEQUENCE</scope>
</reference>
<dbReference type="EMBL" id="LAZR01017870">
    <property type="protein sequence ID" value="KKL98630.1"/>
    <property type="molecule type" value="Genomic_DNA"/>
</dbReference>
<comment type="caution">
    <text evidence="1">The sequence shown here is derived from an EMBL/GenBank/DDBJ whole genome shotgun (WGS) entry which is preliminary data.</text>
</comment>